<reference evidence="1 2" key="1">
    <citation type="submission" date="2016-10" db="EMBL/GenBank/DDBJ databases">
        <authorList>
            <person name="Varghese N."/>
            <person name="Submissions S."/>
        </authorList>
    </citation>
    <scope>NUCLEOTIDE SEQUENCE [LARGE SCALE GENOMIC DNA]</scope>
    <source>
        <strain evidence="1 2">CGMCC 1.11215</strain>
    </source>
</reference>
<dbReference type="PANTHER" id="PTHR34724:SF2">
    <property type="entry name" value="OS12G0596101 PROTEIN"/>
    <property type="match status" value="1"/>
</dbReference>
<proteinExistence type="predicted"/>
<sequence>MCRAVTCKTCQKTTWAGCGQHVDQVMKGVPRNQRCEGHVKVKSTGGFFARLIGR</sequence>
<dbReference type="PANTHER" id="PTHR34724">
    <property type="entry name" value="OS12G0596101 PROTEIN"/>
    <property type="match status" value="1"/>
</dbReference>
<name>A0A5E9FWY6_9MICO</name>
<evidence type="ECO:0000313" key="1">
    <source>
        <dbReference type="EMBL" id="SDM98686.1"/>
    </source>
</evidence>
<protein>
    <submittedName>
        <fullName evidence="1">Uncharacterized protein</fullName>
    </submittedName>
</protein>
<dbReference type="STRING" id="1424659.SAMN05216368_103140"/>
<dbReference type="AlphaFoldDB" id="A0A5E9FWY6"/>
<accession>A0A5E9FWY6</accession>
<evidence type="ECO:0000313" key="2">
    <source>
        <dbReference type="Proteomes" id="UP000199639"/>
    </source>
</evidence>
<gene>
    <name evidence="1" type="ORF">SAMN05216368_103140</name>
</gene>
<dbReference type="Proteomes" id="UP000199639">
    <property type="component" value="Unassembled WGS sequence"/>
</dbReference>
<dbReference type="RefSeq" id="WP_092339637.1">
    <property type="nucleotide sequence ID" value="NZ_FNIB01000003.1"/>
</dbReference>
<organism evidence="1 2">
    <name type="scientific">Cryobacterium flavum</name>
    <dbReference type="NCBI Taxonomy" id="1424659"/>
    <lineage>
        <taxon>Bacteria</taxon>
        <taxon>Bacillati</taxon>
        <taxon>Actinomycetota</taxon>
        <taxon>Actinomycetes</taxon>
        <taxon>Micrococcales</taxon>
        <taxon>Microbacteriaceae</taxon>
        <taxon>Cryobacterium</taxon>
    </lineage>
</organism>
<dbReference type="EMBL" id="FNIB01000003">
    <property type="protein sequence ID" value="SDM98686.1"/>
    <property type="molecule type" value="Genomic_DNA"/>
</dbReference>